<sequence>MQRRSQTTRPVRGAAASGKAKTTAKSNAPAKNKQGRGKKKGRVTRGGGQRQHPPPHADEDEDFDKIFPPRGDKDEEPREEEDFDKIFARRGDRPHDKTPENQEPPPKDLSPPATQRHTAPAAQRLYRHPAAQRLYRHPTAQRHAPAAQRLTPARPTTYPPPPNDLPPPPPNDLPPPPPSDLPPPPPNDLPPPPPSDTPPNDTTKTVTPDGGVPPTPDGGVPPTPDGGVPPTPNGGVPPTPNGGVPPTPDGGATAVTPEDQNPKTIVADPHRAASEVNLLGGSWRERNPDAPKHPGRELPPRPDQSEAEKNAAELKRAVNGDLKGQYEAAIAEFESSMQETANKLAKQFDKTPQEVRKALRGKTSLVKERAHNLQNAKVWKFAQSENADRPVGSKLKAPALQKLLKERGLFEDLTPVEEDELLQEFEESRGLKKSGTRLNNAAAARDVTAFTKFVNRELALLNKRTGAIAFCCIGRSDVNDTLNPACVGTEDALKFFPQILQTTDEQFAVKFDNYGVNRDAVGLAGSFDFLRKDTVARISDGLFRATGKHVHMKYGDYDDLLTDYGVELVGWPEGVPFQAPSVLGSIDRIRPVHDALVAGSCRWEKMSEGRVAEHKELVSKKLKKGKKDRSDKGLTREEAKEQREQKEQQSKGKRKRADGDLTPLRLNRKDMDPEELADHLRRLNREKKRRARARAAGKPFPAPSRSTKSGPPPKKKTKSREVVSDSSGDDSDSDREEEEEWVPVGEKAKKNARGKKRKAAEESESEEDSEGEGGKKKAGGKKKKSKATHREGSDSDSDSDAPPKAPLPFSAKHSKKYLLAMQLTAENTRRIKRRERQKAAIRSSNSPQKSPAKRPVPKPAYKGKEGTSDGGGAGTGGAQGGTGPSARAAPTLTPGASSSRSNLPDNGNRPNITPGASTSQLPKVLGLTDIAAYATEDSSDED</sequence>
<name>A0AAD6SBI8_9AGAR</name>
<protein>
    <submittedName>
        <fullName evidence="2">Uncharacterized protein</fullName>
    </submittedName>
</protein>
<feature type="compositionally biased region" description="Basic and acidic residues" evidence="1">
    <location>
        <begin position="64"/>
        <end position="76"/>
    </location>
</feature>
<feature type="compositionally biased region" description="Basic and acidic residues" evidence="1">
    <location>
        <begin position="628"/>
        <end position="650"/>
    </location>
</feature>
<dbReference type="PANTHER" id="PTHR48125:SF12">
    <property type="entry name" value="AT HOOK TRANSCRIPTION FACTOR FAMILY-RELATED"/>
    <property type="match status" value="1"/>
</dbReference>
<dbReference type="AlphaFoldDB" id="A0AAD6SBI8"/>
<dbReference type="EMBL" id="JARJCM010000209">
    <property type="protein sequence ID" value="KAJ7022497.1"/>
    <property type="molecule type" value="Genomic_DNA"/>
</dbReference>
<feature type="compositionally biased region" description="Basic and acidic residues" evidence="1">
    <location>
        <begin position="84"/>
        <end position="100"/>
    </location>
</feature>
<comment type="caution">
    <text evidence="2">The sequence shown here is derived from an EMBL/GenBank/DDBJ whole genome shotgun (WGS) entry which is preliminary data.</text>
</comment>
<feature type="compositionally biased region" description="Gly residues" evidence="1">
    <location>
        <begin position="868"/>
        <end position="883"/>
    </location>
</feature>
<proteinExistence type="predicted"/>
<feature type="compositionally biased region" description="Basic residues" evidence="1">
    <location>
        <begin position="33"/>
        <end position="43"/>
    </location>
</feature>
<feature type="compositionally biased region" description="Pro residues" evidence="1">
    <location>
        <begin position="157"/>
        <end position="197"/>
    </location>
</feature>
<reference evidence="2" key="1">
    <citation type="submission" date="2023-03" db="EMBL/GenBank/DDBJ databases">
        <title>Massive genome expansion in bonnet fungi (Mycena s.s.) driven by repeated elements and novel gene families across ecological guilds.</title>
        <authorList>
            <consortium name="Lawrence Berkeley National Laboratory"/>
            <person name="Harder C.B."/>
            <person name="Miyauchi S."/>
            <person name="Viragh M."/>
            <person name="Kuo A."/>
            <person name="Thoen E."/>
            <person name="Andreopoulos B."/>
            <person name="Lu D."/>
            <person name="Skrede I."/>
            <person name="Drula E."/>
            <person name="Henrissat B."/>
            <person name="Morin E."/>
            <person name="Kohler A."/>
            <person name="Barry K."/>
            <person name="LaButti K."/>
            <person name="Morin E."/>
            <person name="Salamov A."/>
            <person name="Lipzen A."/>
            <person name="Mereny Z."/>
            <person name="Hegedus B."/>
            <person name="Baldrian P."/>
            <person name="Stursova M."/>
            <person name="Weitz H."/>
            <person name="Taylor A."/>
            <person name="Grigoriev I.V."/>
            <person name="Nagy L.G."/>
            <person name="Martin F."/>
            <person name="Kauserud H."/>
        </authorList>
    </citation>
    <scope>NUCLEOTIDE SEQUENCE</scope>
    <source>
        <strain evidence="2">CBHHK200</strain>
    </source>
</reference>
<organism evidence="2 3">
    <name type="scientific">Mycena alexandri</name>
    <dbReference type="NCBI Taxonomy" id="1745969"/>
    <lineage>
        <taxon>Eukaryota</taxon>
        <taxon>Fungi</taxon>
        <taxon>Dikarya</taxon>
        <taxon>Basidiomycota</taxon>
        <taxon>Agaricomycotina</taxon>
        <taxon>Agaricomycetes</taxon>
        <taxon>Agaricomycetidae</taxon>
        <taxon>Agaricales</taxon>
        <taxon>Marasmiineae</taxon>
        <taxon>Mycenaceae</taxon>
        <taxon>Mycena</taxon>
    </lineage>
</organism>
<feature type="compositionally biased region" description="Basic and acidic residues" evidence="1">
    <location>
        <begin position="667"/>
        <end position="683"/>
    </location>
</feature>
<feature type="compositionally biased region" description="Basic residues" evidence="1">
    <location>
        <begin position="684"/>
        <end position="695"/>
    </location>
</feature>
<feature type="compositionally biased region" description="Low complexity" evidence="1">
    <location>
        <begin position="696"/>
        <end position="709"/>
    </location>
</feature>
<feature type="compositionally biased region" description="Polar residues" evidence="1">
    <location>
        <begin position="894"/>
        <end position="921"/>
    </location>
</feature>
<feature type="region of interest" description="Disordered" evidence="1">
    <location>
        <begin position="1"/>
        <end position="312"/>
    </location>
</feature>
<keyword evidence="3" id="KW-1185">Reference proteome</keyword>
<feature type="compositionally biased region" description="Basic and acidic residues" evidence="1">
    <location>
        <begin position="283"/>
        <end position="312"/>
    </location>
</feature>
<evidence type="ECO:0000256" key="1">
    <source>
        <dbReference type="SAM" id="MobiDB-lite"/>
    </source>
</evidence>
<evidence type="ECO:0000313" key="3">
    <source>
        <dbReference type="Proteomes" id="UP001218188"/>
    </source>
</evidence>
<feature type="region of interest" description="Disordered" evidence="1">
    <location>
        <begin position="617"/>
        <end position="923"/>
    </location>
</feature>
<feature type="compositionally biased region" description="Acidic residues" evidence="1">
    <location>
        <begin position="762"/>
        <end position="771"/>
    </location>
</feature>
<feature type="compositionally biased region" description="Pro residues" evidence="1">
    <location>
        <begin position="211"/>
        <end position="248"/>
    </location>
</feature>
<feature type="compositionally biased region" description="Low complexity" evidence="1">
    <location>
        <begin position="13"/>
        <end position="26"/>
    </location>
</feature>
<feature type="compositionally biased region" description="Low complexity" evidence="1">
    <location>
        <begin position="198"/>
        <end position="210"/>
    </location>
</feature>
<evidence type="ECO:0000313" key="2">
    <source>
        <dbReference type="EMBL" id="KAJ7022497.1"/>
    </source>
</evidence>
<dbReference type="Proteomes" id="UP001218188">
    <property type="component" value="Unassembled WGS sequence"/>
</dbReference>
<dbReference type="PANTHER" id="PTHR48125">
    <property type="entry name" value="LP07818P1"/>
    <property type="match status" value="1"/>
</dbReference>
<accession>A0AAD6SBI8</accession>
<feature type="compositionally biased region" description="Basic residues" evidence="1">
    <location>
        <begin position="776"/>
        <end position="787"/>
    </location>
</feature>
<gene>
    <name evidence="2" type="ORF">C8F04DRAFT_1194491</name>
</gene>
<feature type="compositionally biased region" description="Acidic residues" evidence="1">
    <location>
        <begin position="727"/>
        <end position="741"/>
    </location>
</feature>